<feature type="non-terminal residue" evidence="2">
    <location>
        <position position="1"/>
    </location>
</feature>
<comment type="caution">
    <text evidence="2">The sequence shown here is derived from an EMBL/GenBank/DDBJ whole genome shotgun (WGS) entry which is preliminary data.</text>
</comment>
<feature type="domain" description="Guanylate cyclase" evidence="1">
    <location>
        <begin position="1"/>
        <end position="95"/>
    </location>
</feature>
<proteinExistence type="predicted"/>
<reference evidence="2" key="1">
    <citation type="journal article" date="2014" name="Front. Microbiol.">
        <title>High frequency of phylogenetically diverse reductive dehalogenase-homologous genes in deep subseafloor sedimentary metagenomes.</title>
        <authorList>
            <person name="Kawai M."/>
            <person name="Futagami T."/>
            <person name="Toyoda A."/>
            <person name="Takaki Y."/>
            <person name="Nishi S."/>
            <person name="Hori S."/>
            <person name="Arai W."/>
            <person name="Tsubouchi T."/>
            <person name="Morono Y."/>
            <person name="Uchiyama I."/>
            <person name="Ito T."/>
            <person name="Fujiyama A."/>
            <person name="Inagaki F."/>
            <person name="Takami H."/>
        </authorList>
    </citation>
    <scope>NUCLEOTIDE SEQUENCE</scope>
    <source>
        <strain evidence="2">Expedition CK06-06</strain>
    </source>
</reference>
<dbReference type="CDD" id="cd07302">
    <property type="entry name" value="CHD"/>
    <property type="match status" value="1"/>
</dbReference>
<dbReference type="PROSITE" id="PS50125">
    <property type="entry name" value="GUANYLATE_CYCLASE_2"/>
    <property type="match status" value="1"/>
</dbReference>
<dbReference type="EMBL" id="BARS01012579">
    <property type="protein sequence ID" value="GAF88017.1"/>
    <property type="molecule type" value="Genomic_DNA"/>
</dbReference>
<protein>
    <recommendedName>
        <fullName evidence="1">Guanylate cyclase domain-containing protein</fullName>
    </recommendedName>
</protein>
<dbReference type="InterPro" id="IPR050697">
    <property type="entry name" value="Adenylyl/Guanylyl_Cyclase_3/4"/>
</dbReference>
<dbReference type="GO" id="GO:0006171">
    <property type="term" value="P:cAMP biosynthetic process"/>
    <property type="evidence" value="ECO:0007669"/>
    <property type="project" value="TreeGrafter"/>
</dbReference>
<dbReference type="SUPFAM" id="SSF55073">
    <property type="entry name" value="Nucleotide cyclase"/>
    <property type="match status" value="1"/>
</dbReference>
<dbReference type="PANTHER" id="PTHR43081:SF1">
    <property type="entry name" value="ADENYLATE CYCLASE, TERMINAL-DIFFERENTIATION SPECIFIC"/>
    <property type="match status" value="1"/>
</dbReference>
<accession>X0TIP3</accession>
<dbReference type="Pfam" id="PF00211">
    <property type="entry name" value="Guanylate_cyc"/>
    <property type="match status" value="1"/>
</dbReference>
<sequence>VNKFIGDGIFAFWNPVIYTQPEHALLACETAIDLLVALRELIEEQRRAGGDEAFGELVLRIGVATGNAIVGPCGSEQKFDYTCIGDSVNVAARLESANKFYGTQILVNEATCQQVGDGFAFRALGGVQVKGKRQAVQISELLGRAGQVDDATLAYALAFGQAVALFQSRDWAAAREAIGACSIQQPDDLAARHYAEAAKIYLEQAPPD</sequence>
<dbReference type="InterPro" id="IPR029787">
    <property type="entry name" value="Nucleotide_cyclase"/>
</dbReference>
<evidence type="ECO:0000259" key="1">
    <source>
        <dbReference type="PROSITE" id="PS50125"/>
    </source>
</evidence>
<dbReference type="GO" id="GO:0035556">
    <property type="term" value="P:intracellular signal transduction"/>
    <property type="evidence" value="ECO:0007669"/>
    <property type="project" value="InterPro"/>
</dbReference>
<organism evidence="2">
    <name type="scientific">marine sediment metagenome</name>
    <dbReference type="NCBI Taxonomy" id="412755"/>
    <lineage>
        <taxon>unclassified sequences</taxon>
        <taxon>metagenomes</taxon>
        <taxon>ecological metagenomes</taxon>
    </lineage>
</organism>
<feature type="non-terminal residue" evidence="2">
    <location>
        <position position="208"/>
    </location>
</feature>
<name>X0TIP3_9ZZZZ</name>
<dbReference type="InterPro" id="IPR001054">
    <property type="entry name" value="A/G_cyclase"/>
</dbReference>
<dbReference type="PANTHER" id="PTHR43081">
    <property type="entry name" value="ADENYLATE CYCLASE, TERMINAL-DIFFERENTIATION SPECIFIC-RELATED"/>
    <property type="match status" value="1"/>
</dbReference>
<dbReference type="AlphaFoldDB" id="X0TIP3"/>
<dbReference type="Gene3D" id="3.30.70.1230">
    <property type="entry name" value="Nucleotide cyclase"/>
    <property type="match status" value="1"/>
</dbReference>
<gene>
    <name evidence="2" type="ORF">S01H1_22330</name>
</gene>
<evidence type="ECO:0000313" key="2">
    <source>
        <dbReference type="EMBL" id="GAF88017.1"/>
    </source>
</evidence>